<proteinExistence type="predicted"/>
<comment type="caution">
    <text evidence="1">The sequence shown here is derived from an EMBL/GenBank/DDBJ whole genome shotgun (WGS) entry which is preliminary data.</text>
</comment>
<protein>
    <submittedName>
        <fullName evidence="1">Uncharacterized protein</fullName>
    </submittedName>
</protein>
<organism evidence="1 2">
    <name type="scientific">Prevotella jejuni</name>
    <dbReference type="NCBI Taxonomy" id="1177574"/>
    <lineage>
        <taxon>Bacteria</taxon>
        <taxon>Pseudomonadati</taxon>
        <taxon>Bacteroidota</taxon>
        <taxon>Bacteroidia</taxon>
        <taxon>Bacteroidales</taxon>
        <taxon>Prevotellaceae</taxon>
        <taxon>Prevotella</taxon>
    </lineage>
</organism>
<accession>A0AA94IV63</accession>
<name>A0AA94IV63_9BACT</name>
<reference evidence="1 2" key="1">
    <citation type="submission" date="2017-06" db="EMBL/GenBank/DDBJ databases">
        <authorList>
            <person name="Varghese N."/>
            <person name="Submissions S."/>
        </authorList>
    </citation>
    <scope>NUCLEOTIDE SEQUENCE [LARGE SCALE GENOMIC DNA]</scope>
    <source>
        <strain evidence="1 2">DSM 26989</strain>
    </source>
</reference>
<sequence length="45" mass="5406">MLYLQFESLMFTRGKWGRMYQLYVPLSAQSNGHDLPIILKKHHKE</sequence>
<gene>
    <name evidence="1" type="ORF">SAMN06265364_12057</name>
</gene>
<keyword evidence="2" id="KW-1185">Reference proteome</keyword>
<dbReference type="EMBL" id="FZNZ01000020">
    <property type="protein sequence ID" value="SNR93315.1"/>
    <property type="molecule type" value="Genomic_DNA"/>
</dbReference>
<evidence type="ECO:0000313" key="1">
    <source>
        <dbReference type="EMBL" id="SNR93315.1"/>
    </source>
</evidence>
<evidence type="ECO:0000313" key="2">
    <source>
        <dbReference type="Proteomes" id="UP000198427"/>
    </source>
</evidence>
<dbReference type="AlphaFoldDB" id="A0AA94IV63"/>
<dbReference type="Proteomes" id="UP000198427">
    <property type="component" value="Unassembled WGS sequence"/>
</dbReference>